<dbReference type="InterPro" id="IPR000581">
    <property type="entry name" value="ILV_EDD_N"/>
</dbReference>
<dbReference type="EC" id="4.2.1.25" evidence="8"/>
<dbReference type="Pfam" id="PF00920">
    <property type="entry name" value="ILVD_EDD_N"/>
    <property type="match status" value="1"/>
</dbReference>
<feature type="domain" description="Dihydroxy-acid/6-phosphogluconate dehydratase C-terminal" evidence="7">
    <location>
        <begin position="360"/>
        <end position="554"/>
    </location>
</feature>
<dbReference type="PANTHER" id="PTHR43183:SF2">
    <property type="entry name" value="DIHYDROXY-ACID DEHYDRATASE"/>
    <property type="match status" value="1"/>
</dbReference>
<dbReference type="GO" id="GO:0046872">
    <property type="term" value="F:metal ion binding"/>
    <property type="evidence" value="ECO:0007669"/>
    <property type="project" value="UniProtKB-KW"/>
</dbReference>
<evidence type="ECO:0000256" key="1">
    <source>
        <dbReference type="ARBA" id="ARBA00006486"/>
    </source>
</evidence>
<dbReference type="InterPro" id="IPR037237">
    <property type="entry name" value="IlvD/EDD_N"/>
</dbReference>
<protein>
    <submittedName>
        <fullName evidence="8">L-arabonate dehydratase</fullName>
        <ecNumber evidence="8">4.2.1.25</ecNumber>
    </submittedName>
</protein>
<evidence type="ECO:0000259" key="7">
    <source>
        <dbReference type="Pfam" id="PF24877"/>
    </source>
</evidence>
<dbReference type="AlphaFoldDB" id="A0A517ZTG7"/>
<keyword evidence="2" id="KW-0479">Metal-binding</keyword>
<evidence type="ECO:0000256" key="2">
    <source>
        <dbReference type="ARBA" id="ARBA00022723"/>
    </source>
</evidence>
<organism evidence="8 9">
    <name type="scientific">Symmachiella dynata</name>
    <dbReference type="NCBI Taxonomy" id="2527995"/>
    <lineage>
        <taxon>Bacteria</taxon>
        <taxon>Pseudomonadati</taxon>
        <taxon>Planctomycetota</taxon>
        <taxon>Planctomycetia</taxon>
        <taxon>Planctomycetales</taxon>
        <taxon>Planctomycetaceae</taxon>
        <taxon>Symmachiella</taxon>
    </lineage>
</organism>
<comment type="similarity">
    <text evidence="1">Belongs to the IlvD/Edd family.</text>
</comment>
<dbReference type="InterPro" id="IPR042096">
    <property type="entry name" value="Dihydro-acid_dehy_C"/>
</dbReference>
<evidence type="ECO:0000313" key="9">
    <source>
        <dbReference type="Proteomes" id="UP000319383"/>
    </source>
</evidence>
<dbReference type="EMBL" id="CP036276">
    <property type="protein sequence ID" value="QDU45750.1"/>
    <property type="molecule type" value="Genomic_DNA"/>
</dbReference>
<keyword evidence="3" id="KW-0408">Iron</keyword>
<dbReference type="InterPro" id="IPR056740">
    <property type="entry name" value="ILV_EDD_C"/>
</dbReference>
<evidence type="ECO:0000313" key="8">
    <source>
        <dbReference type="EMBL" id="QDU45750.1"/>
    </source>
</evidence>
<dbReference type="PROSITE" id="PS00886">
    <property type="entry name" value="ILVD_EDD_1"/>
    <property type="match status" value="1"/>
</dbReference>
<keyword evidence="5 8" id="KW-0456">Lyase</keyword>
<dbReference type="Proteomes" id="UP000319383">
    <property type="component" value="Chromosome"/>
</dbReference>
<feature type="domain" description="Dihydroxy-acid/6-phosphogluconate dehydratase N-terminal" evidence="6">
    <location>
        <begin position="39"/>
        <end position="350"/>
    </location>
</feature>
<dbReference type="NCBIfam" id="NF009560">
    <property type="entry name" value="PRK13017.1"/>
    <property type="match status" value="1"/>
</dbReference>
<dbReference type="GO" id="GO:0050020">
    <property type="term" value="F:L-arabinonate dehydratase activity"/>
    <property type="evidence" value="ECO:0007669"/>
    <property type="project" value="UniProtKB-EC"/>
</dbReference>
<evidence type="ECO:0000259" key="6">
    <source>
        <dbReference type="Pfam" id="PF00920"/>
    </source>
</evidence>
<dbReference type="InterPro" id="IPR020558">
    <property type="entry name" value="DiOHA_6PGluconate_deHydtase_CS"/>
</dbReference>
<dbReference type="FunFam" id="3.50.30.80:FF:000001">
    <property type="entry name" value="Dihydroxy-acid dehydratase"/>
    <property type="match status" value="1"/>
</dbReference>
<dbReference type="Gene3D" id="3.50.30.80">
    <property type="entry name" value="IlvD/EDD C-terminal domain-like"/>
    <property type="match status" value="1"/>
</dbReference>
<proteinExistence type="inferred from homology"/>
<accession>A0A517ZTG7</accession>
<dbReference type="GO" id="GO:0051536">
    <property type="term" value="F:iron-sulfur cluster binding"/>
    <property type="evidence" value="ECO:0007669"/>
    <property type="project" value="UniProtKB-KW"/>
</dbReference>
<gene>
    <name evidence="8" type="primary">araC</name>
    <name evidence="8" type="ORF">Mal52_42460</name>
</gene>
<dbReference type="SUPFAM" id="SSF52016">
    <property type="entry name" value="LeuD/IlvD-like"/>
    <property type="match status" value="1"/>
</dbReference>
<name>A0A517ZTG7_9PLAN</name>
<dbReference type="RefSeq" id="WP_145378297.1">
    <property type="nucleotide sequence ID" value="NZ_CP036276.1"/>
</dbReference>
<reference evidence="8 9" key="1">
    <citation type="submission" date="2019-02" db="EMBL/GenBank/DDBJ databases">
        <title>Deep-cultivation of Planctomycetes and their phenomic and genomic characterization uncovers novel biology.</title>
        <authorList>
            <person name="Wiegand S."/>
            <person name="Jogler M."/>
            <person name="Boedeker C."/>
            <person name="Pinto D."/>
            <person name="Vollmers J."/>
            <person name="Rivas-Marin E."/>
            <person name="Kohn T."/>
            <person name="Peeters S.H."/>
            <person name="Heuer A."/>
            <person name="Rast P."/>
            <person name="Oberbeckmann S."/>
            <person name="Bunk B."/>
            <person name="Jeske O."/>
            <person name="Meyerdierks A."/>
            <person name="Storesund J.E."/>
            <person name="Kallscheuer N."/>
            <person name="Luecker S."/>
            <person name="Lage O.M."/>
            <person name="Pohl T."/>
            <person name="Merkel B.J."/>
            <person name="Hornburger P."/>
            <person name="Mueller R.-W."/>
            <person name="Bruemmer F."/>
            <person name="Labrenz M."/>
            <person name="Spormann A.M."/>
            <person name="Op den Camp H."/>
            <person name="Overmann J."/>
            <person name="Amann R."/>
            <person name="Jetten M.S.M."/>
            <person name="Mascher T."/>
            <person name="Medema M.H."/>
            <person name="Devos D.P."/>
            <person name="Kaster A.-K."/>
            <person name="Ovreas L."/>
            <person name="Rohde M."/>
            <person name="Galperin M.Y."/>
            <person name="Jogler C."/>
        </authorList>
    </citation>
    <scope>NUCLEOTIDE SEQUENCE [LARGE SCALE GENOMIC DNA]</scope>
    <source>
        <strain evidence="8 9">Mal52</strain>
    </source>
</reference>
<keyword evidence="9" id="KW-1185">Reference proteome</keyword>
<dbReference type="NCBIfam" id="NF004784">
    <property type="entry name" value="PRK06131.1"/>
    <property type="match status" value="1"/>
</dbReference>
<dbReference type="Pfam" id="PF24877">
    <property type="entry name" value="ILV_EDD_C"/>
    <property type="match status" value="1"/>
</dbReference>
<dbReference type="PANTHER" id="PTHR43183">
    <property type="entry name" value="HYPOTHETICAL DIHYDROXYACID DEHYDRATASE (EUROFUNG)-RELATED"/>
    <property type="match status" value="1"/>
</dbReference>
<sequence>MTTRPLRSSEWFAGRDELALQNRSALRSMGFDADFYAGKPVIGIANSWSELNNCNLNLRDLAEAVKRGVIAAGGLPLEFPTISLGEEFMKPSAMLYRNLMAMDIEETIRSNPIDGVVLLCNCDKTTPAQLMGAASADLPTIQLNGGPRTVGNWRGQPVGSGTDMWKYWDDVRSGKMSREEWNELERCISCGVGACNVMGTASTMTSLSEALGVMLPGVSSLKANDARRLAAAEATGRRIVEMVHEDLRLSKIFTPAAFDNAIRTLSALGGSTNAVVHLIAMAGRRNIKLPLSRFDELAQQTPFLVNCSPSGKYLMDAFHAAGGVPAVLSELKSLLNLDCLTVTGQSIGENIAAARSHDTDVIKTVADPMAADGALAVVTGNLAPSGAVIKTSAASPHLMQHRGRAIVFNDYADMLARVNDPALPVDADSVLVLRNAGPKGVPGFPEWGMIPVPQKLLEQGITDIVRISDSRMSGTSYGTVVLHIAPEAAAGGLLGCVRDGDEIELDVEERRLHLHLDDAEIQQRRAEWQPLPTKHLRGYPRLYIDHVLQANEGCDFDFLRPESDSAVEFVPPTVGRS</sequence>
<dbReference type="KEGG" id="sdyn:Mal52_42460"/>
<evidence type="ECO:0000256" key="4">
    <source>
        <dbReference type="ARBA" id="ARBA00023014"/>
    </source>
</evidence>
<evidence type="ECO:0000256" key="5">
    <source>
        <dbReference type="ARBA" id="ARBA00023239"/>
    </source>
</evidence>
<dbReference type="InterPro" id="IPR052352">
    <property type="entry name" value="Sugar_Degrad_Dehydratases"/>
</dbReference>
<keyword evidence="4" id="KW-0411">Iron-sulfur</keyword>
<dbReference type="SUPFAM" id="SSF143975">
    <property type="entry name" value="IlvD/EDD N-terminal domain-like"/>
    <property type="match status" value="1"/>
</dbReference>
<evidence type="ECO:0000256" key="3">
    <source>
        <dbReference type="ARBA" id="ARBA00023004"/>
    </source>
</evidence>